<dbReference type="Proteomes" id="UP000488956">
    <property type="component" value="Unassembled WGS sequence"/>
</dbReference>
<evidence type="ECO:0000313" key="1">
    <source>
        <dbReference type="EMBL" id="KAE9132664.1"/>
    </source>
</evidence>
<protein>
    <submittedName>
        <fullName evidence="1">Uncharacterized protein</fullName>
    </submittedName>
</protein>
<dbReference type="EMBL" id="QXFX01000092">
    <property type="protein sequence ID" value="KAE9132664.1"/>
    <property type="molecule type" value="Genomic_DNA"/>
</dbReference>
<sequence length="164" mass="18410">MQVQLEMDWRKARLRSGGQAGFMLELYIYVPKPAEQATVLRRATAARVQEQMPRVAEVLREQAPLVVPDNTTFRQLLHVDTQQTAMEESQSTEQPLANAEYHLVRVNIQDIPVAMQVNVSDLRTALGLPSYSLCPPFRAPTNVATPAPAVKMEDTNHLDAYEPN</sequence>
<organism evidence="1 2">
    <name type="scientific">Phytophthora fragariae</name>
    <dbReference type="NCBI Taxonomy" id="53985"/>
    <lineage>
        <taxon>Eukaryota</taxon>
        <taxon>Sar</taxon>
        <taxon>Stramenopiles</taxon>
        <taxon>Oomycota</taxon>
        <taxon>Peronosporomycetes</taxon>
        <taxon>Peronosporales</taxon>
        <taxon>Peronosporaceae</taxon>
        <taxon>Phytophthora</taxon>
    </lineage>
</organism>
<gene>
    <name evidence="1" type="ORF">PF010_g3098</name>
</gene>
<accession>A0A6G0LVS6</accession>
<comment type="caution">
    <text evidence="1">The sequence shown here is derived from an EMBL/GenBank/DDBJ whole genome shotgun (WGS) entry which is preliminary data.</text>
</comment>
<dbReference type="AlphaFoldDB" id="A0A6G0LVS6"/>
<reference evidence="1 2" key="1">
    <citation type="submission" date="2018-09" db="EMBL/GenBank/DDBJ databases">
        <title>Genomic investigation of the strawberry pathogen Phytophthora fragariae indicates pathogenicity is determined by transcriptional variation in three key races.</title>
        <authorList>
            <person name="Adams T.M."/>
            <person name="Armitage A.D."/>
            <person name="Sobczyk M.K."/>
            <person name="Bates H.J."/>
            <person name="Dunwell J.M."/>
            <person name="Nellist C.F."/>
            <person name="Harrison R.J."/>
        </authorList>
    </citation>
    <scope>NUCLEOTIDE SEQUENCE [LARGE SCALE GENOMIC DNA]</scope>
    <source>
        <strain evidence="1 2">ONT-3</strain>
    </source>
</reference>
<proteinExistence type="predicted"/>
<evidence type="ECO:0000313" key="2">
    <source>
        <dbReference type="Proteomes" id="UP000488956"/>
    </source>
</evidence>
<name>A0A6G0LVS6_9STRA</name>